<organism evidence="2 3">
    <name type="scientific">Glutamicibacter uratoxydans</name>
    <name type="common">Arthrobacter uratoxydans</name>
    <dbReference type="NCBI Taxonomy" id="43667"/>
    <lineage>
        <taxon>Bacteria</taxon>
        <taxon>Bacillati</taxon>
        <taxon>Actinomycetota</taxon>
        <taxon>Actinomycetes</taxon>
        <taxon>Micrococcales</taxon>
        <taxon>Micrococcaceae</taxon>
        <taxon>Glutamicibacter</taxon>
    </lineage>
</organism>
<sequence>MALGVLQDYDIGLVAYDAAGGPIGWLPHPQSLQVAFPLSDMPSLVFEYHKDSPGAQWLVTKTRGIEIGVKIWIKSKDQWIEPPNGRFLLLQWEDDVTDAGNIIRFTCPGIAWLLSKQVIMKGKRDDALNHAEEAAKDAYESLKNTHRTRQSNMNSVMSNVKSAMRYKGGTYVLPYFPKTVKSGGKNVKPKNKSILYHVNRQKFYWYKSSTSKWYRISKNEANNYLGSARTAYLAMQTAEANMIQAKLKMDRAIFNAREATKGGKRPMLKTTAGWAMKRHWDEAKARGGERLKGLYRGFNGTYSTGRDGVMGKKKWGTTFDIDLTIGMSLLDLLQQLTEMGVCEWQFRGRKLDLMKPGVYNHDSSSRVGLHLGKDLTEAPDKATRFDYADYLVVRGEDNLSFGMRPSNPDRRTGWGTWEKSVSASGAKKVADAKKIVLREAKDSLRAIRLESTRGLMVRQDGPRPMYDYLPGHYIRVYGTDGAMQKVRVMQVTLTREQGGHVSGNLVLGDRFLKAALDFRKSMSTTVGGYEKTIGGGTVPALPAPTPGVPERAKWAPPSLSISARVGINEANGRSETILSLGWTPPGEDVFEPMAPDDEPGDETDPDENNPEY</sequence>
<name>A0A4Y4DMF2_GLUUR</name>
<evidence type="ECO:0000313" key="2">
    <source>
        <dbReference type="EMBL" id="GED04528.1"/>
    </source>
</evidence>
<comment type="caution">
    <text evidence="2">The sequence shown here is derived from an EMBL/GenBank/DDBJ whole genome shotgun (WGS) entry which is preliminary data.</text>
</comment>
<gene>
    <name evidence="2" type="ORF">AUR04nite_00600</name>
</gene>
<dbReference type="OrthoDB" id="3412323at2"/>
<feature type="region of interest" description="Disordered" evidence="1">
    <location>
        <begin position="577"/>
        <end position="612"/>
    </location>
</feature>
<evidence type="ECO:0000313" key="3">
    <source>
        <dbReference type="Proteomes" id="UP000316612"/>
    </source>
</evidence>
<keyword evidence="3" id="KW-1185">Reference proteome</keyword>
<reference evidence="2 3" key="1">
    <citation type="submission" date="2019-06" db="EMBL/GenBank/DDBJ databases">
        <title>Whole genome shotgun sequence of Glutamicibacter uratoxydans NBRC 15515.</title>
        <authorList>
            <person name="Hosoyama A."/>
            <person name="Uohara A."/>
            <person name="Ohji S."/>
            <person name="Ichikawa N."/>
        </authorList>
    </citation>
    <scope>NUCLEOTIDE SEQUENCE [LARGE SCALE GENOMIC DNA]</scope>
    <source>
        <strain evidence="2 3">NBRC 15515</strain>
    </source>
</reference>
<dbReference type="Proteomes" id="UP000316612">
    <property type="component" value="Unassembled WGS sequence"/>
</dbReference>
<dbReference type="AlphaFoldDB" id="A0A4Y4DMF2"/>
<feature type="compositionally biased region" description="Acidic residues" evidence="1">
    <location>
        <begin position="588"/>
        <end position="612"/>
    </location>
</feature>
<dbReference type="RefSeq" id="WP_141360779.1">
    <property type="nucleotide sequence ID" value="NZ_BAAAJL010000007.1"/>
</dbReference>
<proteinExistence type="predicted"/>
<protein>
    <submittedName>
        <fullName evidence="2">Uncharacterized protein</fullName>
    </submittedName>
</protein>
<accession>A0A4Y4DMF2</accession>
<evidence type="ECO:0000256" key="1">
    <source>
        <dbReference type="SAM" id="MobiDB-lite"/>
    </source>
</evidence>
<dbReference type="EMBL" id="BJNY01000001">
    <property type="protein sequence ID" value="GED04528.1"/>
    <property type="molecule type" value="Genomic_DNA"/>
</dbReference>